<evidence type="ECO:0000259" key="1">
    <source>
        <dbReference type="PROSITE" id="PS51085"/>
    </source>
</evidence>
<dbReference type="SUPFAM" id="SSF54292">
    <property type="entry name" value="2Fe-2S ferredoxin-like"/>
    <property type="match status" value="1"/>
</dbReference>
<reference evidence="3" key="1">
    <citation type="submission" date="2018-04" db="EMBL/GenBank/DDBJ databases">
        <authorList>
            <person name="Watanabe M."/>
            <person name="Kojima H."/>
        </authorList>
    </citation>
    <scope>NUCLEOTIDE SEQUENCE [LARGE SCALE GENOMIC DNA]</scope>
    <source>
        <strain evidence="3">Dysh456</strain>
    </source>
</reference>
<name>A0A2Z6E3D4_9GAMM</name>
<evidence type="ECO:0000313" key="2">
    <source>
        <dbReference type="EMBL" id="BBD79560.1"/>
    </source>
</evidence>
<sequence>MPAQDGARLHRITLRETGESYACAGDRSLLKAMVALGRRGIPSGCHGGGCGVCKIRVLEGSVRCEAMSRSHVSVEEQATGYALACRAYPLSDVVLEVVGGMRKGLTRRYGLL</sequence>
<accession>A0A2Z6E3D4</accession>
<dbReference type="AlphaFoldDB" id="A0A2Z6E3D4"/>
<dbReference type="PROSITE" id="PS51085">
    <property type="entry name" value="2FE2S_FER_2"/>
    <property type="match status" value="1"/>
</dbReference>
<dbReference type="InterPro" id="IPR001041">
    <property type="entry name" value="2Fe-2S_ferredoxin-type"/>
</dbReference>
<dbReference type="PROSITE" id="PS00197">
    <property type="entry name" value="2FE2S_FER_1"/>
    <property type="match status" value="1"/>
</dbReference>
<gene>
    <name evidence="2" type="ORF">ALSL_0895</name>
</gene>
<dbReference type="Gene3D" id="3.10.20.30">
    <property type="match status" value="1"/>
</dbReference>
<keyword evidence="3" id="KW-1185">Reference proteome</keyword>
<dbReference type="EMBL" id="AP018560">
    <property type="protein sequence ID" value="BBD79560.1"/>
    <property type="molecule type" value="Genomic_DNA"/>
</dbReference>
<protein>
    <submittedName>
        <fullName evidence="2">Iron-sulfur binding electron transfer protein</fullName>
    </submittedName>
</protein>
<evidence type="ECO:0000313" key="3">
    <source>
        <dbReference type="Proteomes" id="UP000270530"/>
    </source>
</evidence>
<dbReference type="GO" id="GO:0051537">
    <property type="term" value="F:2 iron, 2 sulfur cluster binding"/>
    <property type="evidence" value="ECO:0007669"/>
    <property type="project" value="InterPro"/>
</dbReference>
<dbReference type="InterPro" id="IPR036010">
    <property type="entry name" value="2Fe-2S_ferredoxin-like_sf"/>
</dbReference>
<dbReference type="Pfam" id="PF00111">
    <property type="entry name" value="Fer2"/>
    <property type="match status" value="1"/>
</dbReference>
<feature type="domain" description="2Fe-2S ferredoxin-type" evidence="1">
    <location>
        <begin position="10"/>
        <end position="101"/>
    </location>
</feature>
<reference evidence="3" key="2">
    <citation type="submission" date="2018-06" db="EMBL/GenBank/DDBJ databases">
        <title>Genome sequence of Rhodanobacteraceae bacterium strain Dysh456.</title>
        <authorList>
            <person name="Fukui M."/>
        </authorList>
    </citation>
    <scope>NUCLEOTIDE SEQUENCE [LARGE SCALE GENOMIC DNA]</scope>
    <source>
        <strain evidence="3">Dysh456</strain>
    </source>
</reference>
<dbReference type="KEGG" id="rbd:ALSL_0895"/>
<dbReference type="OrthoDB" id="4759734at2"/>
<dbReference type="InterPro" id="IPR012675">
    <property type="entry name" value="Beta-grasp_dom_sf"/>
</dbReference>
<dbReference type="InterPro" id="IPR006058">
    <property type="entry name" value="2Fe2S_fd_BS"/>
</dbReference>
<proteinExistence type="predicted"/>
<dbReference type="CDD" id="cd00207">
    <property type="entry name" value="fer2"/>
    <property type="match status" value="1"/>
</dbReference>
<organism evidence="2 3">
    <name type="scientific">Aerosticca soli</name>
    <dbReference type="NCBI Taxonomy" id="2010829"/>
    <lineage>
        <taxon>Bacteria</taxon>
        <taxon>Pseudomonadati</taxon>
        <taxon>Pseudomonadota</taxon>
        <taxon>Gammaproteobacteria</taxon>
        <taxon>Lysobacterales</taxon>
        <taxon>Rhodanobacteraceae</taxon>
        <taxon>Aerosticca</taxon>
    </lineage>
</organism>
<dbReference type="Proteomes" id="UP000270530">
    <property type="component" value="Chromosome"/>
</dbReference>